<evidence type="ECO:0000256" key="4">
    <source>
        <dbReference type="ARBA" id="ARBA00022691"/>
    </source>
</evidence>
<dbReference type="Pfam" id="PF00145">
    <property type="entry name" value="DNA_methylase"/>
    <property type="match status" value="1"/>
</dbReference>
<dbReference type="PANTHER" id="PTHR10629">
    <property type="entry name" value="CYTOSINE-SPECIFIC METHYLTRANSFERASE"/>
    <property type="match status" value="1"/>
</dbReference>
<dbReference type="Proteomes" id="UP001280581">
    <property type="component" value="Unassembled WGS sequence"/>
</dbReference>
<evidence type="ECO:0000313" key="7">
    <source>
        <dbReference type="Proteomes" id="UP001280581"/>
    </source>
</evidence>
<reference evidence="6 7" key="1">
    <citation type="submission" date="2021-02" db="EMBL/GenBank/DDBJ databases">
        <title>Genome assembly of Pseudopithomyces chartarum.</title>
        <authorList>
            <person name="Jauregui R."/>
            <person name="Singh J."/>
            <person name="Voisey C."/>
        </authorList>
    </citation>
    <scope>NUCLEOTIDE SEQUENCE [LARGE SCALE GENOMIC DNA]</scope>
    <source>
        <strain evidence="6 7">AGR01</strain>
    </source>
</reference>
<evidence type="ECO:0000313" key="6">
    <source>
        <dbReference type="EMBL" id="KAK3207783.1"/>
    </source>
</evidence>
<dbReference type="InterPro" id="IPR029063">
    <property type="entry name" value="SAM-dependent_MTases_sf"/>
</dbReference>
<dbReference type="InterPro" id="IPR001525">
    <property type="entry name" value="C5_MeTfrase"/>
</dbReference>
<dbReference type="AlphaFoldDB" id="A0AAN6RF13"/>
<protein>
    <recommendedName>
        <fullName evidence="1">DNA (cytosine-5-)-methyltransferase</fullName>
        <ecNumber evidence="1">2.1.1.37</ecNumber>
    </recommendedName>
</protein>
<dbReference type="Gene3D" id="3.90.120.10">
    <property type="entry name" value="DNA Methylase, subunit A, domain 2"/>
    <property type="match status" value="1"/>
</dbReference>
<dbReference type="Gene3D" id="3.40.50.150">
    <property type="entry name" value="Vaccinia Virus protein VP39"/>
    <property type="match status" value="1"/>
</dbReference>
<sequence>MNRQARSGAPEAFPESDLLSPEIIELLDDSETTDGEVIEVNDSVQVTGGYFLRVVHITLENTDTIYLHGILLRRNEYIDQQYSERNGHNLKSWLPCESKELCAIIKTATGSSDIDADLRKIPMEDVKRKRNIMFTNTLYPCRKADNTLVCRWKWIQKDDGRKDTEFQLRRITQAESDVSCGKSQSWLLRRARPFQSHSLQKAVGYTHADICAGGGGSARAADMAGLNIAWVLDNDPDAANTLRENFGAEKVLEEDLADLAKQRGDRLCVDVLHISFVCKPHSGLNRGTNPERDAMFIALGYTLPDILRVCKPRVVTMEQVPGVLKRSADGQHFRSYIHSLTEAGYECRWKTVDFSQYSNPHPRKRVIVLASCPGQPLPSWPQPLNGPGLADLVTINDALQNMGPVDGLPDHMLRHTVLSDVQHPDPDKPLPRLISCSGGGADIHPYEDRSFNMAELAALNGFPPWHKFPELGITALRVLIGNAVPAMPFQHFFREVVSALEQTDEQLQKDELNKGDGCIDLTGD</sequence>
<keyword evidence="7" id="KW-1185">Reference proteome</keyword>
<comment type="caution">
    <text evidence="6">The sequence shown here is derived from an EMBL/GenBank/DDBJ whole genome shotgun (WGS) entry which is preliminary data.</text>
</comment>
<dbReference type="EC" id="2.1.1.37" evidence="1"/>
<evidence type="ECO:0000256" key="2">
    <source>
        <dbReference type="ARBA" id="ARBA00022603"/>
    </source>
</evidence>
<name>A0AAN6RF13_9PLEO</name>
<evidence type="ECO:0000256" key="5">
    <source>
        <dbReference type="PROSITE-ProRule" id="PRU01016"/>
    </source>
</evidence>
<dbReference type="InterPro" id="IPR050390">
    <property type="entry name" value="C5-Methyltransferase"/>
</dbReference>
<proteinExistence type="inferred from homology"/>
<gene>
    <name evidence="6" type="ORF">GRF29_96g396402</name>
</gene>
<keyword evidence="3 5" id="KW-0808">Transferase</keyword>
<evidence type="ECO:0000256" key="3">
    <source>
        <dbReference type="ARBA" id="ARBA00022679"/>
    </source>
</evidence>
<dbReference type="GO" id="GO:0005634">
    <property type="term" value="C:nucleus"/>
    <property type="evidence" value="ECO:0007669"/>
    <property type="project" value="TreeGrafter"/>
</dbReference>
<keyword evidence="4 5" id="KW-0949">S-adenosyl-L-methionine</keyword>
<organism evidence="6 7">
    <name type="scientific">Pseudopithomyces chartarum</name>
    <dbReference type="NCBI Taxonomy" id="1892770"/>
    <lineage>
        <taxon>Eukaryota</taxon>
        <taxon>Fungi</taxon>
        <taxon>Dikarya</taxon>
        <taxon>Ascomycota</taxon>
        <taxon>Pezizomycotina</taxon>
        <taxon>Dothideomycetes</taxon>
        <taxon>Pleosporomycetidae</taxon>
        <taxon>Pleosporales</taxon>
        <taxon>Massarineae</taxon>
        <taxon>Didymosphaeriaceae</taxon>
        <taxon>Pseudopithomyces</taxon>
    </lineage>
</organism>
<dbReference type="GO" id="GO:0032259">
    <property type="term" value="P:methylation"/>
    <property type="evidence" value="ECO:0007669"/>
    <property type="project" value="UniProtKB-KW"/>
</dbReference>
<dbReference type="EMBL" id="WVTA01000008">
    <property type="protein sequence ID" value="KAK3207783.1"/>
    <property type="molecule type" value="Genomic_DNA"/>
</dbReference>
<dbReference type="GO" id="GO:0044027">
    <property type="term" value="P:negative regulation of gene expression via chromosomal CpG island methylation"/>
    <property type="evidence" value="ECO:0007669"/>
    <property type="project" value="TreeGrafter"/>
</dbReference>
<keyword evidence="2 5" id="KW-0489">Methyltransferase</keyword>
<accession>A0AAN6RF13</accession>
<dbReference type="SUPFAM" id="SSF53335">
    <property type="entry name" value="S-adenosyl-L-methionine-dependent methyltransferases"/>
    <property type="match status" value="1"/>
</dbReference>
<dbReference type="GO" id="GO:0003677">
    <property type="term" value="F:DNA binding"/>
    <property type="evidence" value="ECO:0007669"/>
    <property type="project" value="TreeGrafter"/>
</dbReference>
<feature type="active site" evidence="5">
    <location>
        <position position="278"/>
    </location>
</feature>
<comment type="similarity">
    <text evidence="5">Belongs to the class I-like SAM-binding methyltransferase superfamily. C5-methyltransferase family.</text>
</comment>
<dbReference type="PANTHER" id="PTHR10629:SF52">
    <property type="entry name" value="DNA (CYTOSINE-5)-METHYLTRANSFERASE 1"/>
    <property type="match status" value="1"/>
</dbReference>
<dbReference type="GO" id="GO:0003886">
    <property type="term" value="F:DNA (cytosine-5-)-methyltransferase activity"/>
    <property type="evidence" value="ECO:0007669"/>
    <property type="project" value="UniProtKB-EC"/>
</dbReference>
<dbReference type="PROSITE" id="PS51679">
    <property type="entry name" value="SAM_MT_C5"/>
    <property type="match status" value="1"/>
</dbReference>
<evidence type="ECO:0000256" key="1">
    <source>
        <dbReference type="ARBA" id="ARBA00011975"/>
    </source>
</evidence>